<evidence type="ECO:0000313" key="3">
    <source>
        <dbReference type="EMBL" id="RWS25011.1"/>
    </source>
</evidence>
<accession>A0A443SBR4</accession>
<gene>
    <name evidence="3" type="ORF">B4U80_11510</name>
</gene>
<dbReference type="EMBL" id="NCKV01004162">
    <property type="protein sequence ID" value="RWS25011.1"/>
    <property type="molecule type" value="Genomic_DNA"/>
</dbReference>
<keyword evidence="1" id="KW-0732">Signal</keyword>
<name>A0A443SBR4_9ACAR</name>
<dbReference type="InterPro" id="IPR004302">
    <property type="entry name" value="Cellulose/chitin-bd_N"/>
</dbReference>
<feature type="domain" description="Chitin-binding type-4" evidence="2">
    <location>
        <begin position="20"/>
        <end position="208"/>
    </location>
</feature>
<feature type="non-terminal residue" evidence="3">
    <location>
        <position position="212"/>
    </location>
</feature>
<proteinExistence type="predicted"/>
<protein>
    <recommendedName>
        <fullName evidence="2">Chitin-binding type-4 domain-containing protein</fullName>
    </recommendedName>
</protein>
<dbReference type="PANTHER" id="PTHR21113">
    <property type="entry name" value="AGAP001705-PA"/>
    <property type="match status" value="1"/>
</dbReference>
<dbReference type="Proteomes" id="UP000288716">
    <property type="component" value="Unassembled WGS sequence"/>
</dbReference>
<dbReference type="AlphaFoldDB" id="A0A443SBR4"/>
<evidence type="ECO:0000313" key="4">
    <source>
        <dbReference type="Proteomes" id="UP000288716"/>
    </source>
</evidence>
<sequence length="212" mass="23089">MKTIFAIFCLCAIIELVFSHGRLIDPPSRSTAWRYGFGTPPNYNDHELFCGGYAVQWGQNGGKCGVCGDPYNGERKNELPNGIYARSLKVTRNYQSGGVITAKVQLTANHGGYFQFKICPATTMSVEVTQGCLDSNTLQVVSGGDKYYLPNRNSQTFDVQLRLPNGMSCNRCVFQWTYTAGNNWGNCGDGTSKVGCGPQETFRACGDVSIGG</sequence>
<dbReference type="VEuPathDB" id="VectorBase:LDEU007028"/>
<reference evidence="3 4" key="1">
    <citation type="journal article" date="2018" name="Gigascience">
        <title>Genomes of trombidid mites reveal novel predicted allergens and laterally-transferred genes associated with secondary metabolism.</title>
        <authorList>
            <person name="Dong X."/>
            <person name="Chaisiri K."/>
            <person name="Xia D."/>
            <person name="Armstrong S.D."/>
            <person name="Fang Y."/>
            <person name="Donnelly M.J."/>
            <person name="Kadowaki T."/>
            <person name="McGarry J.W."/>
            <person name="Darby A.C."/>
            <person name="Makepeace B.L."/>
        </authorList>
    </citation>
    <scope>NUCLEOTIDE SEQUENCE [LARGE SCALE GENOMIC DNA]</scope>
    <source>
        <strain evidence="3">UoL-UT</strain>
    </source>
</reference>
<keyword evidence="4" id="KW-1185">Reference proteome</keyword>
<dbReference type="Pfam" id="PF03067">
    <property type="entry name" value="LPMO_10"/>
    <property type="match status" value="1"/>
</dbReference>
<dbReference type="OrthoDB" id="64893at2759"/>
<feature type="chain" id="PRO_5019168195" description="Chitin-binding type-4 domain-containing protein" evidence="1">
    <location>
        <begin position="20"/>
        <end position="212"/>
    </location>
</feature>
<evidence type="ECO:0000256" key="1">
    <source>
        <dbReference type="SAM" id="SignalP"/>
    </source>
</evidence>
<comment type="caution">
    <text evidence="3">The sequence shown here is derived from an EMBL/GenBank/DDBJ whole genome shotgun (WGS) entry which is preliminary data.</text>
</comment>
<feature type="signal peptide" evidence="1">
    <location>
        <begin position="1"/>
        <end position="19"/>
    </location>
</feature>
<dbReference type="PANTHER" id="PTHR21113:SF4">
    <property type="entry name" value="CHITIN-BINDING TYPE-4 DOMAIN-CONTAINING PROTEIN"/>
    <property type="match status" value="1"/>
</dbReference>
<organism evidence="3 4">
    <name type="scientific">Leptotrombidium deliense</name>
    <dbReference type="NCBI Taxonomy" id="299467"/>
    <lineage>
        <taxon>Eukaryota</taxon>
        <taxon>Metazoa</taxon>
        <taxon>Ecdysozoa</taxon>
        <taxon>Arthropoda</taxon>
        <taxon>Chelicerata</taxon>
        <taxon>Arachnida</taxon>
        <taxon>Acari</taxon>
        <taxon>Acariformes</taxon>
        <taxon>Trombidiformes</taxon>
        <taxon>Prostigmata</taxon>
        <taxon>Anystina</taxon>
        <taxon>Parasitengona</taxon>
        <taxon>Trombiculoidea</taxon>
        <taxon>Trombiculidae</taxon>
        <taxon>Leptotrombidium</taxon>
    </lineage>
</organism>
<evidence type="ECO:0000259" key="2">
    <source>
        <dbReference type="Pfam" id="PF03067"/>
    </source>
</evidence>
<dbReference type="STRING" id="299467.A0A443SBR4"/>